<dbReference type="RefSeq" id="WP_068904599.1">
    <property type="nucleotide sequence ID" value="NZ_JBHUIF010000019.1"/>
</dbReference>
<gene>
    <name evidence="1" type="ORF">A8L45_17370</name>
</gene>
<accession>A0A1C3EDQ1</accession>
<dbReference type="STRING" id="1080227.A8L45_17370"/>
<dbReference type="Pfam" id="PF22011">
    <property type="entry name" value="DUF6931"/>
    <property type="match status" value="1"/>
</dbReference>
<evidence type="ECO:0000313" key="2">
    <source>
        <dbReference type="Proteomes" id="UP000094936"/>
    </source>
</evidence>
<dbReference type="InterPro" id="IPR053855">
    <property type="entry name" value="DUF6931"/>
</dbReference>
<dbReference type="Proteomes" id="UP000094936">
    <property type="component" value="Unassembled WGS sequence"/>
</dbReference>
<organism evidence="1 2">
    <name type="scientific">Veronia pacifica</name>
    <dbReference type="NCBI Taxonomy" id="1080227"/>
    <lineage>
        <taxon>Bacteria</taxon>
        <taxon>Pseudomonadati</taxon>
        <taxon>Pseudomonadota</taxon>
        <taxon>Gammaproteobacteria</taxon>
        <taxon>Vibrionales</taxon>
        <taxon>Vibrionaceae</taxon>
        <taxon>Veronia</taxon>
    </lineage>
</organism>
<reference evidence="1 2" key="1">
    <citation type="submission" date="2016-05" db="EMBL/GenBank/DDBJ databases">
        <title>Genomic Taxonomy of the Vibrionaceae.</title>
        <authorList>
            <person name="Gomez-Gil B."/>
            <person name="Enciso-Ibarra J."/>
        </authorList>
    </citation>
    <scope>NUCLEOTIDE SEQUENCE [LARGE SCALE GENOMIC DNA]</scope>
    <source>
        <strain evidence="1 2">CAIM 1920</strain>
    </source>
</reference>
<evidence type="ECO:0000313" key="1">
    <source>
        <dbReference type="EMBL" id="ODA31358.1"/>
    </source>
</evidence>
<proteinExistence type="predicted"/>
<dbReference type="EMBL" id="LYBM01000037">
    <property type="protein sequence ID" value="ODA31358.1"/>
    <property type="molecule type" value="Genomic_DNA"/>
</dbReference>
<dbReference type="AlphaFoldDB" id="A0A1C3EDQ1"/>
<protein>
    <submittedName>
        <fullName evidence="1">Twin-arginine translocation pathway signal</fullName>
    </submittedName>
</protein>
<comment type="caution">
    <text evidence="1">The sequence shown here is derived from an EMBL/GenBank/DDBJ whole genome shotgun (WGS) entry which is preliminary data.</text>
</comment>
<keyword evidence="2" id="KW-1185">Reference proteome</keyword>
<name>A0A1C3EDQ1_9GAMM</name>
<dbReference type="OrthoDB" id="5572566at2"/>
<sequence>MTLLKVPYLQAKDVFELYQPDKAFAEFATDTMTPSEFIETTTQLARFSDVILYLAHALPVREAVWWAACCSASLNHWSDDEANAIRAAKAWVHTPDETSRRHAEKMAEQAGLESGAGWAAMAAFWSGGSITKPGEPAVPPAQYLYAQAVAGSISLTATLPKEGDAQKRYQTFIERGGDIANGGNGLLAAP</sequence>